<feature type="transmembrane region" description="Helical" evidence="1">
    <location>
        <begin position="127"/>
        <end position="152"/>
    </location>
</feature>
<protein>
    <submittedName>
        <fullName evidence="2">Uncharacterized protein</fullName>
    </submittedName>
</protein>
<keyword evidence="1" id="KW-0472">Membrane</keyword>
<gene>
    <name evidence="2" type="ORF">F2Q68_00041137</name>
</gene>
<name>A0A8S9MMW4_BRACR</name>
<organism evidence="2 3">
    <name type="scientific">Brassica cretica</name>
    <name type="common">Mustard</name>
    <dbReference type="NCBI Taxonomy" id="69181"/>
    <lineage>
        <taxon>Eukaryota</taxon>
        <taxon>Viridiplantae</taxon>
        <taxon>Streptophyta</taxon>
        <taxon>Embryophyta</taxon>
        <taxon>Tracheophyta</taxon>
        <taxon>Spermatophyta</taxon>
        <taxon>Magnoliopsida</taxon>
        <taxon>eudicotyledons</taxon>
        <taxon>Gunneridae</taxon>
        <taxon>Pentapetalae</taxon>
        <taxon>rosids</taxon>
        <taxon>malvids</taxon>
        <taxon>Brassicales</taxon>
        <taxon>Brassicaceae</taxon>
        <taxon>Brassiceae</taxon>
        <taxon>Brassica</taxon>
    </lineage>
</organism>
<dbReference type="AlphaFoldDB" id="A0A8S9MMW4"/>
<keyword evidence="1" id="KW-1133">Transmembrane helix</keyword>
<evidence type="ECO:0000313" key="2">
    <source>
        <dbReference type="EMBL" id="KAF2618659.1"/>
    </source>
</evidence>
<sequence length="167" mass="18490">MFLLLRRPASLVGARRGPLLSGESFVVCVWVHRAHLFLGFWLLEGPLLWSCQVEPSQVFAQGLTQWFKLCIPAASFIIQSPLRQFRSLALLTVVSCPFGSGSSKWFLSSPGGLVFLLWFQLSGGLVWVWMGSPCVFLVLLSLMLASGFVLAFSKRAFKVTGSTIDYV</sequence>
<keyword evidence="1" id="KW-0812">Transmembrane</keyword>
<comment type="caution">
    <text evidence="2">The sequence shown here is derived from an EMBL/GenBank/DDBJ whole genome shotgun (WGS) entry which is preliminary data.</text>
</comment>
<evidence type="ECO:0000256" key="1">
    <source>
        <dbReference type="SAM" id="Phobius"/>
    </source>
</evidence>
<proteinExistence type="predicted"/>
<reference evidence="2" key="1">
    <citation type="submission" date="2019-12" db="EMBL/GenBank/DDBJ databases">
        <title>Genome sequencing and annotation of Brassica cretica.</title>
        <authorList>
            <person name="Studholme D.J."/>
            <person name="Sarris P.F."/>
        </authorList>
    </citation>
    <scope>NUCLEOTIDE SEQUENCE</scope>
    <source>
        <strain evidence="2">PFS-001/15</strain>
        <tissue evidence="2">Leaf</tissue>
    </source>
</reference>
<dbReference type="EMBL" id="QGKW02000007">
    <property type="protein sequence ID" value="KAF2618659.1"/>
    <property type="molecule type" value="Genomic_DNA"/>
</dbReference>
<dbReference type="Proteomes" id="UP000712281">
    <property type="component" value="Unassembled WGS sequence"/>
</dbReference>
<accession>A0A8S9MMW4</accession>
<evidence type="ECO:0000313" key="3">
    <source>
        <dbReference type="Proteomes" id="UP000712281"/>
    </source>
</evidence>